<dbReference type="SUPFAM" id="SSF51126">
    <property type="entry name" value="Pectin lyase-like"/>
    <property type="match status" value="1"/>
</dbReference>
<evidence type="ECO:0000256" key="1">
    <source>
        <dbReference type="SAM" id="MobiDB-lite"/>
    </source>
</evidence>
<dbReference type="InterPro" id="IPR008638">
    <property type="entry name" value="FhaB/CdiA-like_TPS"/>
</dbReference>
<reference evidence="3 4" key="1">
    <citation type="submission" date="2023-07" db="EMBL/GenBank/DDBJ databases">
        <title>Sorghum-associated microbial communities from plants grown in Nebraska, USA.</title>
        <authorList>
            <person name="Schachtman D."/>
        </authorList>
    </citation>
    <scope>NUCLEOTIDE SEQUENCE [LARGE SCALE GENOMIC DNA]</scope>
    <source>
        <strain evidence="3 4">BE240</strain>
    </source>
</reference>
<organism evidence="3 4">
    <name type="scientific">Hydrogenophaga laconesensis</name>
    <dbReference type="NCBI Taxonomy" id="1805971"/>
    <lineage>
        <taxon>Bacteria</taxon>
        <taxon>Pseudomonadati</taxon>
        <taxon>Pseudomonadota</taxon>
        <taxon>Betaproteobacteria</taxon>
        <taxon>Burkholderiales</taxon>
        <taxon>Comamonadaceae</taxon>
        <taxon>Hydrogenophaga</taxon>
    </lineage>
</organism>
<evidence type="ECO:0000313" key="4">
    <source>
        <dbReference type="Proteomes" id="UP001265550"/>
    </source>
</evidence>
<sequence length="328" mass="33450">MNRNRHRVVFNTARGQRMVVGENASSSAGGSASGESSTPGNTWGSTWAARLSPLALALAFGTAHAQIVADPSAPGNQRPTILQTGNGLPLVNIQTPSAAGVSHNKYIQFDVPSSGAVLNNSRTNAQTQTGGMTAANPWLATGEARVILNEVNSSNPSQLNGYVEVAGRRAEVVIANPAGIQVNGGGFINAAGVTLTTGTPVMNSGHLDAFLVRGGTVRIDGLGLDTSTADHTTILTRAMQVNASLWAQALTVVTGSNEVKALATGEAAEATKIAGSGPAPTFMLDVAAIGGMYAGKIHLVGTEAGLGINTQDGFFGDAGRYPHVQQKG</sequence>
<proteinExistence type="predicted"/>
<dbReference type="NCBIfam" id="TIGR01901">
    <property type="entry name" value="adhes_NPXG"/>
    <property type="match status" value="1"/>
</dbReference>
<evidence type="ECO:0000259" key="2">
    <source>
        <dbReference type="SMART" id="SM00912"/>
    </source>
</evidence>
<dbReference type="InterPro" id="IPR024973">
    <property type="entry name" value="ESPR"/>
</dbReference>
<dbReference type="EMBL" id="JAVDWE010000003">
    <property type="protein sequence ID" value="MDR7093832.1"/>
    <property type="molecule type" value="Genomic_DNA"/>
</dbReference>
<dbReference type="SMART" id="SM00912">
    <property type="entry name" value="Haemagg_act"/>
    <property type="match status" value="1"/>
</dbReference>
<dbReference type="RefSeq" id="WP_204732302.1">
    <property type="nucleotide sequence ID" value="NZ_JAVDWE010000003.1"/>
</dbReference>
<accession>A0ABU1V8S1</accession>
<feature type="region of interest" description="Disordered" evidence="1">
    <location>
        <begin position="19"/>
        <end position="41"/>
    </location>
</feature>
<name>A0ABU1V8S1_9BURK</name>
<dbReference type="Gene3D" id="2.160.20.10">
    <property type="entry name" value="Single-stranded right-handed beta-helix, Pectin lyase-like"/>
    <property type="match status" value="1"/>
</dbReference>
<gene>
    <name evidence="3" type="ORF">J2X09_001564</name>
</gene>
<dbReference type="Proteomes" id="UP001265550">
    <property type="component" value="Unassembled WGS sequence"/>
</dbReference>
<dbReference type="Pfam" id="PF13018">
    <property type="entry name" value="ESPR"/>
    <property type="match status" value="1"/>
</dbReference>
<evidence type="ECO:0000313" key="3">
    <source>
        <dbReference type="EMBL" id="MDR7093832.1"/>
    </source>
</evidence>
<dbReference type="InterPro" id="IPR012334">
    <property type="entry name" value="Pectin_lyas_fold"/>
</dbReference>
<dbReference type="InterPro" id="IPR011050">
    <property type="entry name" value="Pectin_lyase_fold/virulence"/>
</dbReference>
<protein>
    <submittedName>
        <fullName evidence="3">Filamentous hemagglutinin family protein</fullName>
    </submittedName>
</protein>
<comment type="caution">
    <text evidence="3">The sequence shown here is derived from an EMBL/GenBank/DDBJ whole genome shotgun (WGS) entry which is preliminary data.</text>
</comment>
<feature type="compositionally biased region" description="Low complexity" evidence="1">
    <location>
        <begin position="24"/>
        <end position="37"/>
    </location>
</feature>
<keyword evidence="4" id="KW-1185">Reference proteome</keyword>
<feature type="domain" description="Filamentous haemagglutinin FhaB/tRNA nuclease CdiA-like TPS" evidence="2">
    <location>
        <begin position="85"/>
        <end position="205"/>
    </location>
</feature>
<dbReference type="Pfam" id="PF05860">
    <property type="entry name" value="TPS"/>
    <property type="match status" value="1"/>
</dbReference>